<dbReference type="EMBL" id="GGEC01061362">
    <property type="protein sequence ID" value="MBX41846.1"/>
    <property type="molecule type" value="Transcribed_RNA"/>
</dbReference>
<accession>A0A2P2NH95</accession>
<reference evidence="1" key="1">
    <citation type="submission" date="2018-02" db="EMBL/GenBank/DDBJ databases">
        <title>Rhizophora mucronata_Transcriptome.</title>
        <authorList>
            <person name="Meera S.P."/>
            <person name="Sreeshan A."/>
            <person name="Augustine A."/>
        </authorList>
    </citation>
    <scope>NUCLEOTIDE SEQUENCE</scope>
    <source>
        <tissue evidence="1">Leaf</tissue>
    </source>
</reference>
<dbReference type="AlphaFoldDB" id="A0A2P2NH95"/>
<protein>
    <submittedName>
        <fullName evidence="1">Uncharacterized protein</fullName>
    </submittedName>
</protein>
<proteinExistence type="predicted"/>
<sequence length="49" mass="5473">MQTTVILDCRSTCGVVDAMLFGRGELKGFELIYFTTPPSPQPHFSRVIL</sequence>
<evidence type="ECO:0000313" key="1">
    <source>
        <dbReference type="EMBL" id="MBX41846.1"/>
    </source>
</evidence>
<name>A0A2P2NH95_RHIMU</name>
<organism evidence="1">
    <name type="scientific">Rhizophora mucronata</name>
    <name type="common">Asiatic mangrove</name>
    <dbReference type="NCBI Taxonomy" id="61149"/>
    <lineage>
        <taxon>Eukaryota</taxon>
        <taxon>Viridiplantae</taxon>
        <taxon>Streptophyta</taxon>
        <taxon>Embryophyta</taxon>
        <taxon>Tracheophyta</taxon>
        <taxon>Spermatophyta</taxon>
        <taxon>Magnoliopsida</taxon>
        <taxon>eudicotyledons</taxon>
        <taxon>Gunneridae</taxon>
        <taxon>Pentapetalae</taxon>
        <taxon>rosids</taxon>
        <taxon>fabids</taxon>
        <taxon>Malpighiales</taxon>
        <taxon>Rhizophoraceae</taxon>
        <taxon>Rhizophora</taxon>
    </lineage>
</organism>